<keyword evidence="2" id="KW-0326">Glycosidase</keyword>
<evidence type="ECO:0000259" key="3">
    <source>
        <dbReference type="SMART" id="SM00642"/>
    </source>
</evidence>
<dbReference type="PANTHER" id="PTHR10357">
    <property type="entry name" value="ALPHA-AMYLASE FAMILY MEMBER"/>
    <property type="match status" value="1"/>
</dbReference>
<dbReference type="CDD" id="cd11353">
    <property type="entry name" value="AmyAc_euk_bac_CMD_like"/>
    <property type="match status" value="1"/>
</dbReference>
<gene>
    <name evidence="4" type="ORF">cand_034680</name>
</gene>
<dbReference type="InterPro" id="IPR013780">
    <property type="entry name" value="Glyco_hydro_b"/>
</dbReference>
<dbReference type="VEuPathDB" id="CryptoDB:cand_034680"/>
<dbReference type="GeneID" id="92367652"/>
<dbReference type="Pfam" id="PF00128">
    <property type="entry name" value="Alpha-amylase"/>
    <property type="match status" value="1"/>
</dbReference>
<dbReference type="RefSeq" id="XP_067070089.1">
    <property type="nucleotide sequence ID" value="XM_067213694.1"/>
</dbReference>
<keyword evidence="5" id="KW-1185">Reference proteome</keyword>
<name>A0A1J4MXJ0_9CRYT</name>
<dbReference type="InterPro" id="IPR045857">
    <property type="entry name" value="O16G_dom_2"/>
</dbReference>
<dbReference type="AlphaFoldDB" id="A0A1J4MXJ0"/>
<accession>A0A1J4MXJ0</accession>
<dbReference type="PANTHER" id="PTHR10357:SF210">
    <property type="entry name" value="MALTODEXTRIN GLUCOSIDASE"/>
    <property type="match status" value="1"/>
</dbReference>
<evidence type="ECO:0000313" key="5">
    <source>
        <dbReference type="Proteomes" id="UP000186804"/>
    </source>
</evidence>
<proteinExistence type="predicted"/>
<sequence>MDNNKDDWYKQSIWYHIYPLGLCGAPRYNKNEVIERRMEVLYGNEWLNHLKDLHIGGVYIGPLFKSSTHGYDTINFYEIDQRLGDSDTFKTLVSKYHSIGIRVIVDAVFNHVGRDFFAFTDLRCNGKNSKYCDWFKGVDFNKQSPYGDNFDYSAWGGYYELPELYHENENVKKYLFEVVKFWHDEFCIDGVRLDAADCISIEFWNLFRDYCKSSFGEGFAILGEIIHGDYTTWVNCSPSKSKTSSKTGPFDGITNYALWKALWSSHNDLNLFELVHTLQREDNLFKFGWLYNFLDNHDVTRIASQLSRQAYLGTIFILLYTLPGSPSIYYGSEFGWQGMKGHGRQADFPLRPALSYEELTTIRSSKLCGLLELVRFLSTLRDDEMLGPALQRGEYEFISNTQKQFAFKRKVDMTEVLIVINIDSLPIEDLKIKWKGPNGYWRDILHPTNSYKSVEGDINISLQPFWGCIIPTILPNLCYRRLKSYTQENYVRYIPTILPFNESNESPVVKELEPYWVEEINTPPLLLPSLTLINQRVQSDIEMQEETKENECDQHKYIEQEKSVMRWFKSTSIYYIPVKRIGTDYNIIDTFTTYICSLKFPTIALGYIESSEEEIYRSVIEQFVNQIKSKSNGTIKLLIYSEIEFSYSNFDGIILSKRDDISSKWELLSGKAIISCSPRDIINKEFSAVLNTEIQKALWSCFTDNNMYEIGHNIDRQFNEIYGCYKNQLFVTTSDFNISISQRLGTPFYFALYFTLLFTIPGIPLVVCGDETGKIQPPLCPQEWVNYITKNEYESTSSGWCSKQLLLIIDKLLSIRSANSDIFANGIFKMHYLDHHVLIFSRYIKDGEKYLIVAVNSGVKNREIEINGIPSNVSLCTCLDTSKETEQRMKEVGDKLTVLIPKESALILKTY</sequence>
<dbReference type="SUPFAM" id="SSF51445">
    <property type="entry name" value="(Trans)glycosidases"/>
    <property type="match status" value="2"/>
</dbReference>
<dbReference type="Proteomes" id="UP000186804">
    <property type="component" value="Unassembled WGS sequence"/>
</dbReference>
<evidence type="ECO:0000313" key="4">
    <source>
        <dbReference type="EMBL" id="OII78243.1"/>
    </source>
</evidence>
<dbReference type="EMBL" id="LRBS01000003">
    <property type="protein sequence ID" value="OII78243.1"/>
    <property type="molecule type" value="Genomic_DNA"/>
</dbReference>
<comment type="caution">
    <text evidence="4">The sequence shown here is derived from an EMBL/GenBank/DDBJ whole genome shotgun (WGS) entry which is preliminary data.</text>
</comment>
<protein>
    <submittedName>
        <fullName evidence="4">Alpha catalytic domain-containing protein</fullName>
    </submittedName>
</protein>
<dbReference type="Gene3D" id="2.60.40.1180">
    <property type="entry name" value="Golgi alpha-mannosidase II"/>
    <property type="match status" value="2"/>
</dbReference>
<dbReference type="OrthoDB" id="1740265at2759"/>
<evidence type="ECO:0000256" key="1">
    <source>
        <dbReference type="ARBA" id="ARBA00022801"/>
    </source>
</evidence>
<reference evidence="4 5" key="1">
    <citation type="submission" date="2016-10" db="EMBL/GenBank/DDBJ databases">
        <title>Reductive evolution of mitochondrial metabolism and differential evolution of invasion-related proteins in Cryptosporidium.</title>
        <authorList>
            <person name="Liu S."/>
            <person name="Roellig D.M."/>
            <person name="Guo Y."/>
            <person name="Li N."/>
            <person name="Frace M.A."/>
            <person name="Tang K."/>
            <person name="Zhang L."/>
            <person name="Feng Y."/>
            <person name="Xiao L."/>
        </authorList>
    </citation>
    <scope>NUCLEOTIDE SEQUENCE [LARGE SCALE GENOMIC DNA]</scope>
    <source>
        <strain evidence="4">30847</strain>
    </source>
</reference>
<dbReference type="Gene3D" id="3.90.400.10">
    <property type="entry name" value="Oligo-1,6-glucosidase, Domain 2"/>
    <property type="match status" value="1"/>
</dbReference>
<dbReference type="SMART" id="SM00642">
    <property type="entry name" value="Aamy"/>
    <property type="match status" value="1"/>
</dbReference>
<evidence type="ECO:0000256" key="2">
    <source>
        <dbReference type="ARBA" id="ARBA00023295"/>
    </source>
</evidence>
<organism evidence="4 5">
    <name type="scientific">Cryptosporidium andersoni</name>
    <dbReference type="NCBI Taxonomy" id="117008"/>
    <lineage>
        <taxon>Eukaryota</taxon>
        <taxon>Sar</taxon>
        <taxon>Alveolata</taxon>
        <taxon>Apicomplexa</taxon>
        <taxon>Conoidasida</taxon>
        <taxon>Coccidia</taxon>
        <taxon>Eucoccidiorida</taxon>
        <taxon>Eimeriorina</taxon>
        <taxon>Cryptosporidiidae</taxon>
        <taxon>Cryptosporidium</taxon>
    </lineage>
</organism>
<dbReference type="Gene3D" id="3.20.20.80">
    <property type="entry name" value="Glycosidases"/>
    <property type="match status" value="3"/>
</dbReference>
<dbReference type="InterPro" id="IPR017853">
    <property type="entry name" value="GH"/>
</dbReference>
<keyword evidence="1" id="KW-0378">Hydrolase</keyword>
<feature type="domain" description="Glycosyl hydrolase family 13 catalytic" evidence="3">
    <location>
        <begin position="32"/>
        <end position="363"/>
    </location>
</feature>
<dbReference type="InterPro" id="IPR006047">
    <property type="entry name" value="GH13_cat_dom"/>
</dbReference>
<dbReference type="GO" id="GO:0005975">
    <property type="term" value="P:carbohydrate metabolic process"/>
    <property type="evidence" value="ECO:0007669"/>
    <property type="project" value="InterPro"/>
</dbReference>